<dbReference type="STRING" id="1737425.GCA_900049755_00401"/>
<dbReference type="GO" id="GO:0016829">
    <property type="term" value="F:lyase activity"/>
    <property type="evidence" value="ECO:0007669"/>
    <property type="project" value="UniProtKB-KW"/>
</dbReference>
<name>A0A2Z3YUI3_9CORY</name>
<dbReference type="InterPro" id="IPR045004">
    <property type="entry name" value="ECH_dom"/>
</dbReference>
<keyword evidence="4" id="KW-1185">Reference proteome</keyword>
<proteinExistence type="predicted"/>
<dbReference type="GO" id="GO:0003860">
    <property type="term" value="F:3-hydroxyisobutyryl-CoA hydrolase activity"/>
    <property type="evidence" value="ECO:0007669"/>
    <property type="project" value="UniProtKB-EC"/>
</dbReference>
<dbReference type="NCBIfam" id="NF004127">
    <property type="entry name" value="PRK05617.1"/>
    <property type="match status" value="1"/>
</dbReference>
<reference evidence="4" key="1">
    <citation type="submission" date="2017-11" db="EMBL/GenBank/DDBJ databases">
        <title>Otitis media/interna in a cat caused by the recently described species Corynebacterium provencense.</title>
        <authorList>
            <person name="Kittl S."/>
            <person name="Brodard I."/>
            <person name="Rychener L."/>
            <person name="Jores J."/>
            <person name="Roosje P."/>
            <person name="Gobeli Brawand S."/>
        </authorList>
    </citation>
    <scope>NUCLEOTIDE SEQUENCE [LARGE SCALE GENOMIC DNA]</scope>
    <source>
        <strain evidence="4">17KM38</strain>
    </source>
</reference>
<dbReference type="RefSeq" id="WP_066585816.1">
    <property type="nucleotide sequence ID" value="NZ_CABKVS010000001.1"/>
</dbReference>
<gene>
    <name evidence="3" type="primary">crt_2</name>
    <name evidence="3" type="ORF">Csp1_08890</name>
</gene>
<evidence type="ECO:0000313" key="4">
    <source>
        <dbReference type="Proteomes" id="UP000247696"/>
    </source>
</evidence>
<dbReference type="Pfam" id="PF16113">
    <property type="entry name" value="ECH_2"/>
    <property type="match status" value="1"/>
</dbReference>
<evidence type="ECO:0000259" key="2">
    <source>
        <dbReference type="Pfam" id="PF16113"/>
    </source>
</evidence>
<dbReference type="PANTHER" id="PTHR43176:SF5">
    <property type="entry name" value="3-HYDROXYISOBUTYRYL-COA HYDROLASE-LIKE PROTEIN 4, MITOCHONDRIAL"/>
    <property type="match status" value="1"/>
</dbReference>
<keyword evidence="3" id="KW-0456">Lyase</keyword>
<sequence>MGVTAGVTGSGPGRTGVVTLDRPKALNALNRGMVGAVAAALDTFAADDTVRQVLIRSSSPKAFCAGGDVRSVRDSDLAGDSAGGDSFFTAEYDLNHRIATFPKPVVSLVDGLTMGGGLGLSLHASHRIITDRAWASMPEAAIGFVTDVGISHVFTHLPALEAPQQPTRSLGLWLAVTAYRLTPGDLLWTGLATGLVADVDAFTTRLFTDGVDRAVAVETVQGRNLPSSRLREMEGDIRDLVVPDGGWAASDSRIQAADGQTAELTRKLLEPANPLSLEATARLLDHSSRHTLREALDAEFSVGCWARSRPNFAEGVRAVLVDKTRDAVFTPADVAGITDADRAEIEDALDRARKRSASR</sequence>
<dbReference type="SUPFAM" id="SSF52096">
    <property type="entry name" value="ClpP/crotonase"/>
    <property type="match status" value="1"/>
</dbReference>
<dbReference type="InterPro" id="IPR029045">
    <property type="entry name" value="ClpP/crotonase-like_dom_sf"/>
</dbReference>
<dbReference type="Gene3D" id="3.90.226.10">
    <property type="entry name" value="2-enoyl-CoA Hydratase, Chain A, domain 1"/>
    <property type="match status" value="1"/>
</dbReference>
<dbReference type="EC" id="4.2.1.150" evidence="3"/>
<dbReference type="KEGG" id="cpre:Csp1_08890"/>
<dbReference type="AlphaFoldDB" id="A0A2Z3YUI3"/>
<dbReference type="InterPro" id="IPR032259">
    <property type="entry name" value="HIBYL-CoA-H"/>
</dbReference>
<feature type="domain" description="Enoyl-CoA hydratase/isomerase" evidence="2">
    <location>
        <begin position="16"/>
        <end position="341"/>
    </location>
</feature>
<evidence type="ECO:0000313" key="3">
    <source>
        <dbReference type="EMBL" id="AWT25697.1"/>
    </source>
</evidence>
<organism evidence="3 4">
    <name type="scientific">Corynebacterium provencense</name>
    <dbReference type="NCBI Taxonomy" id="1737425"/>
    <lineage>
        <taxon>Bacteria</taxon>
        <taxon>Bacillati</taxon>
        <taxon>Actinomycetota</taxon>
        <taxon>Actinomycetes</taxon>
        <taxon>Mycobacteriales</taxon>
        <taxon>Corynebacteriaceae</taxon>
        <taxon>Corynebacterium</taxon>
    </lineage>
</organism>
<evidence type="ECO:0000256" key="1">
    <source>
        <dbReference type="ARBA" id="ARBA00022801"/>
    </source>
</evidence>
<dbReference type="EMBL" id="CP024988">
    <property type="protein sequence ID" value="AWT25697.1"/>
    <property type="molecule type" value="Genomic_DNA"/>
</dbReference>
<dbReference type="CDD" id="cd06558">
    <property type="entry name" value="crotonase-like"/>
    <property type="match status" value="1"/>
</dbReference>
<dbReference type="Proteomes" id="UP000247696">
    <property type="component" value="Chromosome"/>
</dbReference>
<keyword evidence="1" id="KW-0378">Hydrolase</keyword>
<dbReference type="GO" id="GO:0006574">
    <property type="term" value="P:L-valine catabolic process"/>
    <property type="evidence" value="ECO:0007669"/>
    <property type="project" value="TreeGrafter"/>
</dbReference>
<protein>
    <submittedName>
        <fullName evidence="3">Short-chain-enoyl-CoA hydratase</fullName>
        <ecNumber evidence="3">4.2.1.150</ecNumber>
    </submittedName>
</protein>
<accession>A0A2Z3YUI3</accession>
<dbReference type="PANTHER" id="PTHR43176">
    <property type="entry name" value="3-HYDROXYISOBUTYRYL-COA HYDROLASE-RELATED"/>
    <property type="match status" value="1"/>
</dbReference>